<name>W2S1L0_CYPE1</name>
<keyword evidence="3" id="KW-0733">Signal recognition particle</keyword>
<protein>
    <recommendedName>
        <fullName evidence="8">Signal recognition particle SEC65 subunit</fullName>
    </recommendedName>
</protein>
<dbReference type="GeneID" id="19969063"/>
<dbReference type="RefSeq" id="XP_008714303.1">
    <property type="nucleotide sequence ID" value="XM_008716081.1"/>
</dbReference>
<evidence type="ECO:0000256" key="1">
    <source>
        <dbReference type="ARBA" id="ARBA00004496"/>
    </source>
</evidence>
<dbReference type="VEuPathDB" id="FungiDB:HMPREF1541_01724"/>
<reference evidence="6 7" key="1">
    <citation type="submission" date="2013-03" db="EMBL/GenBank/DDBJ databases">
        <title>The Genome Sequence of Phialophora europaea CBS 101466.</title>
        <authorList>
            <consortium name="The Broad Institute Genomics Platform"/>
            <person name="Cuomo C."/>
            <person name="de Hoog S."/>
            <person name="Gorbushina A."/>
            <person name="Walker B."/>
            <person name="Young S.K."/>
            <person name="Zeng Q."/>
            <person name="Gargeya S."/>
            <person name="Fitzgerald M."/>
            <person name="Haas B."/>
            <person name="Abouelleil A."/>
            <person name="Allen A.W."/>
            <person name="Alvarado L."/>
            <person name="Arachchi H.M."/>
            <person name="Berlin A.M."/>
            <person name="Chapman S.B."/>
            <person name="Gainer-Dewar J."/>
            <person name="Goldberg J."/>
            <person name="Griggs A."/>
            <person name="Gujja S."/>
            <person name="Hansen M."/>
            <person name="Howarth C."/>
            <person name="Imamovic A."/>
            <person name="Ireland A."/>
            <person name="Larimer J."/>
            <person name="McCowan C."/>
            <person name="Murphy C."/>
            <person name="Pearson M."/>
            <person name="Poon T.W."/>
            <person name="Priest M."/>
            <person name="Roberts A."/>
            <person name="Saif S."/>
            <person name="Shea T."/>
            <person name="Sisk P."/>
            <person name="Sykes S."/>
            <person name="Wortman J."/>
            <person name="Nusbaum C."/>
            <person name="Birren B."/>
        </authorList>
    </citation>
    <scope>NUCLEOTIDE SEQUENCE [LARGE SCALE GENOMIC DNA]</scope>
    <source>
        <strain evidence="6 7">CBS 101466</strain>
    </source>
</reference>
<dbReference type="Proteomes" id="UP000030752">
    <property type="component" value="Unassembled WGS sequence"/>
</dbReference>
<feature type="compositionally biased region" description="Gly residues" evidence="5">
    <location>
        <begin position="290"/>
        <end position="311"/>
    </location>
</feature>
<dbReference type="HOGENOM" id="CLU_065433_0_0_1"/>
<dbReference type="Pfam" id="PF01922">
    <property type="entry name" value="SRP19"/>
    <property type="match status" value="1"/>
</dbReference>
<evidence type="ECO:0008006" key="8">
    <source>
        <dbReference type="Google" id="ProtNLM"/>
    </source>
</evidence>
<dbReference type="STRING" id="1220924.W2S1L0"/>
<comment type="subcellular location">
    <subcellularLocation>
        <location evidence="1">Cytoplasm</location>
    </subcellularLocation>
</comment>
<dbReference type="eggNOG" id="KOG3198">
    <property type="taxonomic scope" value="Eukaryota"/>
</dbReference>
<evidence type="ECO:0000313" key="7">
    <source>
        <dbReference type="Proteomes" id="UP000030752"/>
    </source>
</evidence>
<dbReference type="InterPro" id="IPR036521">
    <property type="entry name" value="SRP19-like_sf"/>
</dbReference>
<dbReference type="GO" id="GO:0008312">
    <property type="term" value="F:7S RNA binding"/>
    <property type="evidence" value="ECO:0007669"/>
    <property type="project" value="InterPro"/>
</dbReference>
<dbReference type="InParanoid" id="W2S1L0"/>
<sequence>MSHARIEEVSDSDPEIDDPSSFLPSSSQHALQPMEMDTPAPSQRQQQSNPNPTLLSQPPPMSYHNDPQTGPQTRAAVKSHCTLYPLYFDSTRTRSGGRRVTRSLAIPNPLAYNLLLALRHILSTTPPHTPLQLTLEPDKTHPKDWANPGRVRVRLFSSAEDGHKPLHPAIPNKARLYTLIGQYLKDHPTKREDPLELKIPGLPVPENFLSEEGKIVAPRGWRMGSVLPVHSAAVSGGGVSENFFKEAMEEMKAMQGAGGAGGGGGMPDMSALQSMMGNMGGMGGLGGLMGGGGAGGGGAGGGGASGGGSGDGGKKAKGRKKG</sequence>
<evidence type="ECO:0000256" key="5">
    <source>
        <dbReference type="SAM" id="MobiDB-lite"/>
    </source>
</evidence>
<evidence type="ECO:0000313" key="6">
    <source>
        <dbReference type="EMBL" id="ETN42567.1"/>
    </source>
</evidence>
<dbReference type="FunCoup" id="W2S1L0">
    <property type="interactions" value="66"/>
</dbReference>
<proteinExistence type="predicted"/>
<accession>W2S1L0</accession>
<dbReference type="OrthoDB" id="2190947at2759"/>
<dbReference type="SUPFAM" id="SSF69695">
    <property type="entry name" value="SRP19"/>
    <property type="match status" value="1"/>
</dbReference>
<feature type="compositionally biased region" description="Acidic residues" evidence="5">
    <location>
        <begin position="9"/>
        <end position="18"/>
    </location>
</feature>
<evidence type="ECO:0000256" key="2">
    <source>
        <dbReference type="ARBA" id="ARBA00022490"/>
    </source>
</evidence>
<keyword evidence="7" id="KW-1185">Reference proteome</keyword>
<dbReference type="PANTHER" id="PTHR17453:SF0">
    <property type="entry name" value="SIGNAL RECOGNITION PARTICLE 19 KDA PROTEIN"/>
    <property type="match status" value="1"/>
</dbReference>
<gene>
    <name evidence="6" type="ORF">HMPREF1541_01724</name>
</gene>
<dbReference type="PANTHER" id="PTHR17453">
    <property type="entry name" value="SIGNAL RECOGNITION PARTICLE 19 KD PROTEIN"/>
    <property type="match status" value="1"/>
</dbReference>
<dbReference type="Gene3D" id="3.30.56.30">
    <property type="entry name" value="Signal recognition particle, SRP19-like subunit"/>
    <property type="match status" value="1"/>
</dbReference>
<feature type="region of interest" description="Disordered" evidence="5">
    <location>
        <begin position="1"/>
        <end position="74"/>
    </location>
</feature>
<dbReference type="InterPro" id="IPR002778">
    <property type="entry name" value="Signal_recog_particle_SRP19"/>
</dbReference>
<feature type="compositionally biased region" description="Low complexity" evidence="5">
    <location>
        <begin position="39"/>
        <end position="52"/>
    </location>
</feature>
<feature type="region of interest" description="Disordered" evidence="5">
    <location>
        <begin position="290"/>
        <end position="322"/>
    </location>
</feature>
<evidence type="ECO:0000256" key="4">
    <source>
        <dbReference type="ARBA" id="ARBA00023274"/>
    </source>
</evidence>
<evidence type="ECO:0000256" key="3">
    <source>
        <dbReference type="ARBA" id="ARBA00023135"/>
    </source>
</evidence>
<keyword evidence="4" id="KW-0687">Ribonucleoprotein</keyword>
<keyword evidence="2" id="KW-0963">Cytoplasm</keyword>
<dbReference type="GO" id="GO:0006617">
    <property type="term" value="P:SRP-dependent cotranslational protein targeting to membrane, signal sequence recognition"/>
    <property type="evidence" value="ECO:0007669"/>
    <property type="project" value="TreeGrafter"/>
</dbReference>
<dbReference type="GO" id="GO:0005786">
    <property type="term" value="C:signal recognition particle, endoplasmic reticulum targeting"/>
    <property type="evidence" value="ECO:0007669"/>
    <property type="project" value="UniProtKB-KW"/>
</dbReference>
<organism evidence="6 7">
    <name type="scientific">Cyphellophora europaea (strain CBS 101466)</name>
    <name type="common">Phialophora europaea</name>
    <dbReference type="NCBI Taxonomy" id="1220924"/>
    <lineage>
        <taxon>Eukaryota</taxon>
        <taxon>Fungi</taxon>
        <taxon>Dikarya</taxon>
        <taxon>Ascomycota</taxon>
        <taxon>Pezizomycotina</taxon>
        <taxon>Eurotiomycetes</taxon>
        <taxon>Chaetothyriomycetidae</taxon>
        <taxon>Chaetothyriales</taxon>
        <taxon>Cyphellophoraceae</taxon>
        <taxon>Cyphellophora</taxon>
    </lineage>
</organism>
<dbReference type="EMBL" id="KB822718">
    <property type="protein sequence ID" value="ETN42567.1"/>
    <property type="molecule type" value="Genomic_DNA"/>
</dbReference>
<dbReference type="AlphaFoldDB" id="W2S1L0"/>